<feature type="compositionally biased region" description="Basic residues" evidence="1">
    <location>
        <begin position="238"/>
        <end position="257"/>
    </location>
</feature>
<evidence type="ECO:0000256" key="2">
    <source>
        <dbReference type="SAM" id="SignalP"/>
    </source>
</evidence>
<feature type="region of interest" description="Disordered" evidence="1">
    <location>
        <begin position="879"/>
        <end position="973"/>
    </location>
</feature>
<feature type="compositionally biased region" description="Polar residues" evidence="1">
    <location>
        <begin position="37"/>
        <end position="47"/>
    </location>
</feature>
<name>A0A177TME2_9BASI</name>
<feature type="region of interest" description="Disordered" evidence="1">
    <location>
        <begin position="238"/>
        <end position="300"/>
    </location>
</feature>
<evidence type="ECO:0000313" key="4">
    <source>
        <dbReference type="Proteomes" id="UP000077521"/>
    </source>
</evidence>
<reference evidence="3" key="2">
    <citation type="journal article" date="2019" name="IMA Fungus">
        <title>Genome sequencing and comparison of five Tilletia species to identify candidate genes for the detection of regulated species infecting wheat.</title>
        <authorList>
            <person name="Nguyen H.D.T."/>
            <person name="Sultana T."/>
            <person name="Kesanakurti P."/>
            <person name="Hambleton S."/>
        </authorList>
    </citation>
    <scope>NUCLEOTIDE SEQUENCE</scope>
    <source>
        <strain evidence="3">DAOMC 236416</strain>
    </source>
</reference>
<feature type="compositionally biased region" description="Polar residues" evidence="1">
    <location>
        <begin position="68"/>
        <end position="77"/>
    </location>
</feature>
<feature type="region of interest" description="Disordered" evidence="1">
    <location>
        <begin position="745"/>
        <end position="862"/>
    </location>
</feature>
<comment type="caution">
    <text evidence="3">The sequence shown here is derived from an EMBL/GenBank/DDBJ whole genome shotgun (WGS) entry which is preliminary data.</text>
</comment>
<dbReference type="Proteomes" id="UP000077521">
    <property type="component" value="Unassembled WGS sequence"/>
</dbReference>
<evidence type="ECO:0000256" key="1">
    <source>
        <dbReference type="SAM" id="MobiDB-lite"/>
    </source>
</evidence>
<feature type="compositionally biased region" description="Acidic residues" evidence="1">
    <location>
        <begin position="803"/>
        <end position="815"/>
    </location>
</feature>
<feature type="region of interest" description="Disordered" evidence="1">
    <location>
        <begin position="332"/>
        <end position="366"/>
    </location>
</feature>
<feature type="compositionally biased region" description="Basic and acidic residues" evidence="1">
    <location>
        <begin position="258"/>
        <end position="293"/>
    </location>
</feature>
<gene>
    <name evidence="3" type="ORF">A4X13_0g144</name>
</gene>
<sequence length="973" mass="101859">MVYFTPAKAVNALTVSLAVAALATDAVQARPAYTGTDGPSAQLQPQGRMQKVVLRSNPPPPLPAGVQTDGSASNSRRSFAEQGNFKRSKAKAAGANDRVFRRSEAGSKRSPSKQVHEHIHIHEHGNDRGHGRHGHDHRHGHDRGAVVIDDRVRHHSTHWAEHHGLIPSGSSKPTLVQIGNKGTTVYGKVVSAFPAAGKIVAAIPKQIIPMVAVIPKKQVPMVAVIPKKVVPAVAVKPKKVASKKKSAKAPKAGKGKRRHDDRYDDEYHSEHAHIHEHDHGSEDGHEHVHEHEHSHHKREQAARITLGNDGQLYRSSSKYEGDLLSLHLRSETPGLASDGSFNEDGTELEADTDGTPLSKRRHGSKGHYYYDDDYWRGDYGDHAHVHAHIHDHSHRRGRDDRHRHGHGHHHGHSHGSSHVHEHIHAHKRGGTPPTPADTSAVNAKVGQVKAGTPIGAVDASDITGVVGKAQKPAVPHHPTGNKSSPKGSKKHNLNTLASKVRPAPARNAPHPAAAGAFVDSAQLTHTLAERGLLGGLLKPLLAPLNALPGFITISDLLFGDDNVLKKVAALVLHAEPAKGGMPAGPGNVLAAAPPYKYTLMSSTDERTQVYLVPADAPNTQKGVAAQQSFAAVMNATAMVNGNATTNPTNETVIVKIVVPLLNATTGIPATWCATFASKPPSPLELQPCTGTPLAGTIKNGSSLLVVPEVAGKSQRFQYTPTTGALSPLYEREMIGTLKQVMAVKPNNGDASADDSSDVDDVADDADDVDFFGDAVDGSDASASDSDSGNGLYRQLAVDTTMTSDDDSAADPDSDLNDPAGGGVSGFSDVDDAASAENDEDDSSSQDTVSPLNAKAKTQAPGPAAGVQLKFVPAGSWGQQFAAAAPASPSTTDDSADSTTATDPAMAEPTSTDTDSAPTSTADAVPTVTADPVAPTATDLTAPDAASTSSSAMDAPAPSSTSDAPPAAAPSQRR</sequence>
<feature type="region of interest" description="Disordered" evidence="1">
    <location>
        <begin position="393"/>
        <end position="439"/>
    </location>
</feature>
<feature type="compositionally biased region" description="Low complexity" evidence="1">
    <location>
        <begin position="881"/>
        <end position="973"/>
    </location>
</feature>
<proteinExistence type="predicted"/>
<feature type="signal peptide" evidence="2">
    <location>
        <begin position="1"/>
        <end position="29"/>
    </location>
</feature>
<feature type="region of interest" description="Disordered" evidence="1">
    <location>
        <begin position="33"/>
        <end position="117"/>
    </location>
</feature>
<feature type="chain" id="PRO_5043377289" evidence="2">
    <location>
        <begin position="30"/>
        <end position="973"/>
    </location>
</feature>
<feature type="compositionally biased region" description="Basic residues" evidence="1">
    <location>
        <begin position="403"/>
        <end position="429"/>
    </location>
</feature>
<feature type="region of interest" description="Disordered" evidence="1">
    <location>
        <begin position="469"/>
        <end position="492"/>
    </location>
</feature>
<feature type="compositionally biased region" description="Acidic residues" evidence="1">
    <location>
        <begin position="751"/>
        <end position="770"/>
    </location>
</feature>
<feature type="compositionally biased region" description="Acidic residues" evidence="1">
    <location>
        <begin position="828"/>
        <end position="843"/>
    </location>
</feature>
<dbReference type="AlphaFoldDB" id="A0A177TME2"/>
<dbReference type="EMBL" id="LWDF02000004">
    <property type="protein sequence ID" value="KAE8260758.1"/>
    <property type="molecule type" value="Genomic_DNA"/>
</dbReference>
<accession>A0A177TME2</accession>
<feature type="compositionally biased region" description="Low complexity" evidence="1">
    <location>
        <begin position="771"/>
        <end position="788"/>
    </location>
</feature>
<feature type="compositionally biased region" description="Basic and acidic residues" evidence="1">
    <location>
        <begin position="98"/>
        <end position="107"/>
    </location>
</feature>
<keyword evidence="2" id="KW-0732">Signal</keyword>
<organism evidence="3 4">
    <name type="scientific">Tilletia indica</name>
    <dbReference type="NCBI Taxonomy" id="43049"/>
    <lineage>
        <taxon>Eukaryota</taxon>
        <taxon>Fungi</taxon>
        <taxon>Dikarya</taxon>
        <taxon>Basidiomycota</taxon>
        <taxon>Ustilaginomycotina</taxon>
        <taxon>Exobasidiomycetes</taxon>
        <taxon>Tilletiales</taxon>
        <taxon>Tilletiaceae</taxon>
        <taxon>Tilletia</taxon>
    </lineage>
</organism>
<keyword evidence="4" id="KW-1185">Reference proteome</keyword>
<reference evidence="3" key="1">
    <citation type="submission" date="2016-04" db="EMBL/GenBank/DDBJ databases">
        <authorList>
            <person name="Nguyen H.D."/>
            <person name="Samba Siva P."/>
            <person name="Cullis J."/>
            <person name="Levesque C.A."/>
            <person name="Hambleton S."/>
        </authorList>
    </citation>
    <scope>NUCLEOTIDE SEQUENCE</scope>
    <source>
        <strain evidence="3">DAOMC 236416</strain>
    </source>
</reference>
<evidence type="ECO:0000313" key="3">
    <source>
        <dbReference type="EMBL" id="KAE8260758.1"/>
    </source>
</evidence>
<protein>
    <submittedName>
        <fullName evidence="3">Uncharacterized protein</fullName>
    </submittedName>
</protein>